<dbReference type="InterPro" id="IPR043202">
    <property type="entry name" value="Band-7_stomatin-like"/>
</dbReference>
<sequence length="264" mass="29723">MFINFSLVLVAFFVVLLAMLAAASLRILREYERGVVFQLGRFWKVKGPGLVILIPGIQQMVRVGLRVMVLDIPSQDLITRDNVSVKVNAVLYFRVIDPEKAIIQVEKYFEATSQLAQTTLRAVLGKHDLDGLLAERERLNLDIQKTLEAQTFQWGIKVTNVEIKHVDLNETMIRAIARQAEAERERRAKVIHAEGELQASVKLAEAAEILGRHPQALQLRYLETLTVIAADKNSTIVFPLPVDVIGPFMQVMQAMQHKPDAPKP</sequence>
<organism evidence="4 5">
    <name type="scientific">Variovorax ureilyticus</name>
    <dbReference type="NCBI Taxonomy" id="1836198"/>
    <lineage>
        <taxon>Bacteria</taxon>
        <taxon>Pseudomonadati</taxon>
        <taxon>Pseudomonadota</taxon>
        <taxon>Betaproteobacteria</taxon>
        <taxon>Burkholderiales</taxon>
        <taxon>Comamonadaceae</taxon>
        <taxon>Variovorax</taxon>
    </lineage>
</organism>
<dbReference type="EMBL" id="JBBKZU010000009">
    <property type="protein sequence ID" value="MEJ8813539.1"/>
    <property type="molecule type" value="Genomic_DNA"/>
</dbReference>
<dbReference type="PANTHER" id="PTHR10264">
    <property type="entry name" value="BAND 7 PROTEIN-RELATED"/>
    <property type="match status" value="1"/>
</dbReference>
<dbReference type="Proteomes" id="UP001365846">
    <property type="component" value="Unassembled WGS sequence"/>
</dbReference>
<evidence type="ECO:0000256" key="1">
    <source>
        <dbReference type="ARBA" id="ARBA00004167"/>
    </source>
</evidence>
<keyword evidence="5" id="KW-1185">Reference proteome</keyword>
<comment type="caution">
    <text evidence="4">The sequence shown here is derived from an EMBL/GenBank/DDBJ whole genome shotgun (WGS) entry which is preliminary data.</text>
</comment>
<dbReference type="Pfam" id="PF01145">
    <property type="entry name" value="Band_7"/>
    <property type="match status" value="1"/>
</dbReference>
<proteinExistence type="inferred from homology"/>
<protein>
    <submittedName>
        <fullName evidence="4">Slipin family protein</fullName>
    </submittedName>
</protein>
<gene>
    <name evidence="4" type="ORF">WKW77_20810</name>
</gene>
<dbReference type="PANTHER" id="PTHR10264:SF19">
    <property type="entry name" value="AT06885P-RELATED"/>
    <property type="match status" value="1"/>
</dbReference>
<accession>A0ABU8VIP5</accession>
<dbReference type="Gene3D" id="6.10.250.2090">
    <property type="match status" value="1"/>
</dbReference>
<dbReference type="PRINTS" id="PR00721">
    <property type="entry name" value="STOMATIN"/>
</dbReference>
<dbReference type="CDD" id="cd08826">
    <property type="entry name" value="SPFH_eoslipins_u1"/>
    <property type="match status" value="1"/>
</dbReference>
<dbReference type="Gene3D" id="3.30.479.30">
    <property type="entry name" value="Band 7 domain"/>
    <property type="match status" value="1"/>
</dbReference>
<dbReference type="SMART" id="SM00244">
    <property type="entry name" value="PHB"/>
    <property type="match status" value="1"/>
</dbReference>
<reference evidence="4 5" key="1">
    <citation type="submission" date="2024-03" db="EMBL/GenBank/DDBJ databases">
        <title>Novel species of the genus Variovorax.</title>
        <authorList>
            <person name="Liu Q."/>
            <person name="Xin Y.-H."/>
        </authorList>
    </citation>
    <scope>NUCLEOTIDE SEQUENCE [LARGE SCALE GENOMIC DNA]</scope>
    <source>
        <strain evidence="4 5">KACC 18899</strain>
    </source>
</reference>
<evidence type="ECO:0000313" key="5">
    <source>
        <dbReference type="Proteomes" id="UP001365846"/>
    </source>
</evidence>
<dbReference type="RefSeq" id="WP_340358784.1">
    <property type="nucleotide sequence ID" value="NZ_JBBKZU010000009.1"/>
</dbReference>
<dbReference type="InterPro" id="IPR001107">
    <property type="entry name" value="Band_7"/>
</dbReference>
<comment type="similarity">
    <text evidence="2">Belongs to the band 7/mec-2 family.</text>
</comment>
<evidence type="ECO:0000313" key="4">
    <source>
        <dbReference type="EMBL" id="MEJ8813539.1"/>
    </source>
</evidence>
<name>A0ABU8VIP5_9BURK</name>
<evidence type="ECO:0000259" key="3">
    <source>
        <dbReference type="SMART" id="SM00244"/>
    </source>
</evidence>
<dbReference type="InterPro" id="IPR036013">
    <property type="entry name" value="Band_7/SPFH_dom_sf"/>
</dbReference>
<feature type="domain" description="Band 7" evidence="3">
    <location>
        <begin position="23"/>
        <end position="180"/>
    </location>
</feature>
<evidence type="ECO:0000256" key="2">
    <source>
        <dbReference type="ARBA" id="ARBA00008164"/>
    </source>
</evidence>
<dbReference type="SUPFAM" id="SSF117892">
    <property type="entry name" value="Band 7/SPFH domain"/>
    <property type="match status" value="1"/>
</dbReference>
<dbReference type="InterPro" id="IPR001972">
    <property type="entry name" value="Stomatin_HflK_fam"/>
</dbReference>
<comment type="subcellular location">
    <subcellularLocation>
        <location evidence="1">Membrane</location>
        <topology evidence="1">Single-pass membrane protein</topology>
    </subcellularLocation>
</comment>